<proteinExistence type="predicted"/>
<dbReference type="Proteomes" id="UP001458880">
    <property type="component" value="Unassembled WGS sequence"/>
</dbReference>
<keyword evidence="2" id="KW-1185">Reference proteome</keyword>
<gene>
    <name evidence="1" type="ORF">QE152_g30513</name>
</gene>
<name>A0AAW1JE51_POPJA</name>
<evidence type="ECO:0000313" key="1">
    <source>
        <dbReference type="EMBL" id="KAK9701548.1"/>
    </source>
</evidence>
<organism evidence="1 2">
    <name type="scientific">Popillia japonica</name>
    <name type="common">Japanese beetle</name>
    <dbReference type="NCBI Taxonomy" id="7064"/>
    <lineage>
        <taxon>Eukaryota</taxon>
        <taxon>Metazoa</taxon>
        <taxon>Ecdysozoa</taxon>
        <taxon>Arthropoda</taxon>
        <taxon>Hexapoda</taxon>
        <taxon>Insecta</taxon>
        <taxon>Pterygota</taxon>
        <taxon>Neoptera</taxon>
        <taxon>Endopterygota</taxon>
        <taxon>Coleoptera</taxon>
        <taxon>Polyphaga</taxon>
        <taxon>Scarabaeiformia</taxon>
        <taxon>Scarabaeidae</taxon>
        <taxon>Rutelinae</taxon>
        <taxon>Popillia</taxon>
    </lineage>
</organism>
<dbReference type="EMBL" id="JASPKY010000412">
    <property type="protein sequence ID" value="KAK9701548.1"/>
    <property type="molecule type" value="Genomic_DNA"/>
</dbReference>
<protein>
    <submittedName>
        <fullName evidence="1">Uncharacterized protein</fullName>
    </submittedName>
</protein>
<comment type="caution">
    <text evidence="1">The sequence shown here is derived from an EMBL/GenBank/DDBJ whole genome shotgun (WGS) entry which is preliminary data.</text>
</comment>
<accession>A0AAW1JE51</accession>
<reference evidence="1 2" key="1">
    <citation type="journal article" date="2024" name="BMC Genomics">
        <title>De novo assembly and annotation of Popillia japonica's genome with initial clues to its potential as an invasive pest.</title>
        <authorList>
            <person name="Cucini C."/>
            <person name="Boschi S."/>
            <person name="Funari R."/>
            <person name="Cardaioli E."/>
            <person name="Iannotti N."/>
            <person name="Marturano G."/>
            <person name="Paoli F."/>
            <person name="Bruttini M."/>
            <person name="Carapelli A."/>
            <person name="Frati F."/>
            <person name="Nardi F."/>
        </authorList>
    </citation>
    <scope>NUCLEOTIDE SEQUENCE [LARGE SCALE GENOMIC DNA]</scope>
    <source>
        <strain evidence="1">DMR45628</strain>
    </source>
</reference>
<sequence>MIGQLIGQLVNDLFDCFNETVLCTISSNELKRSEIKPTFLLEKYERLEKCLRVTDNIKCVFRKTKNASLLLTIEDIGEDEVYWIRIAQLSVLRQEIDDLKRYKTVNKKCISKLTPLLNEAGILRIKSRVQESILPFNSANQITLHSLLVDKFRKHTSLFPQFNKFNSRHDQKTILDNSQSLKNYICYQQLCDLQRATLPTRPIIIRTSTGRENFNFKTVRKHRCRFCKAILCTYSMRISKNEIRIRCF</sequence>
<dbReference type="AlphaFoldDB" id="A0AAW1JE51"/>
<evidence type="ECO:0000313" key="2">
    <source>
        <dbReference type="Proteomes" id="UP001458880"/>
    </source>
</evidence>